<dbReference type="EMBL" id="CP065726">
    <property type="protein sequence ID" value="QPT37356.1"/>
    <property type="molecule type" value="Genomic_DNA"/>
</dbReference>
<dbReference type="InterPro" id="IPR036942">
    <property type="entry name" value="Beta-barrel_TonB_sf"/>
</dbReference>
<dbReference type="Proteomes" id="UP000594865">
    <property type="component" value="Chromosome"/>
</dbReference>
<keyword evidence="4 10" id="KW-1134">Transmembrane beta strand</keyword>
<dbReference type="InterPro" id="IPR039426">
    <property type="entry name" value="TonB-dep_rcpt-like"/>
</dbReference>
<evidence type="ECO:0000256" key="8">
    <source>
        <dbReference type="ARBA" id="ARBA00023170"/>
    </source>
</evidence>
<protein>
    <submittedName>
        <fullName evidence="15">TonB-dependent receptor</fullName>
    </submittedName>
</protein>
<evidence type="ECO:0000259" key="14">
    <source>
        <dbReference type="Pfam" id="PF07715"/>
    </source>
</evidence>
<evidence type="ECO:0000256" key="12">
    <source>
        <dbReference type="SAM" id="SignalP"/>
    </source>
</evidence>
<evidence type="ECO:0000256" key="6">
    <source>
        <dbReference type="ARBA" id="ARBA00023077"/>
    </source>
</evidence>
<dbReference type="RefSeq" id="WP_111726882.1">
    <property type="nucleotide sequence ID" value="NZ_CP065726.1"/>
</dbReference>
<gene>
    <name evidence="15" type="ORF">I6G28_05225</name>
</gene>
<dbReference type="Pfam" id="PF07715">
    <property type="entry name" value="Plug"/>
    <property type="match status" value="1"/>
</dbReference>
<reference evidence="15 16" key="1">
    <citation type="submission" date="2020-12" db="EMBL/GenBank/DDBJ databases">
        <title>FDA dAtabase for Regulatory Grade micrObial Sequences (FDA-ARGOS): Supporting development and validation of Infectious Disease Dx tests.</title>
        <authorList>
            <person name="Sproer C."/>
            <person name="Gronow S."/>
            <person name="Severitt S."/>
            <person name="Schroder I."/>
            <person name="Tallon L."/>
            <person name="Sadzewicz L."/>
            <person name="Zhao X."/>
            <person name="Boylan J."/>
            <person name="Ott S."/>
            <person name="Bowen H."/>
            <person name="Vavikolanu K."/>
            <person name="Mehta A."/>
            <person name="Aluvathingal J."/>
            <person name="Nadendla S."/>
            <person name="Lowell S."/>
            <person name="Myers T."/>
            <person name="Yan Y."/>
            <person name="Sichtig H."/>
        </authorList>
    </citation>
    <scope>NUCLEOTIDE SEQUENCE [LARGE SCALE GENOMIC DNA]</scope>
    <source>
        <strain evidence="15 16">FDAARGOS_871</strain>
    </source>
</reference>
<evidence type="ECO:0000256" key="4">
    <source>
        <dbReference type="ARBA" id="ARBA00022452"/>
    </source>
</evidence>
<evidence type="ECO:0000256" key="2">
    <source>
        <dbReference type="ARBA" id="ARBA00009810"/>
    </source>
</evidence>
<feature type="chain" id="PRO_5032908336" evidence="12">
    <location>
        <begin position="30"/>
        <end position="819"/>
    </location>
</feature>
<dbReference type="SUPFAM" id="SSF56935">
    <property type="entry name" value="Porins"/>
    <property type="match status" value="1"/>
</dbReference>
<comment type="similarity">
    <text evidence="2 10 11">Belongs to the TonB-dependent receptor family.</text>
</comment>
<keyword evidence="12" id="KW-0732">Signal</keyword>
<dbReference type="Pfam" id="PF00593">
    <property type="entry name" value="TonB_dep_Rec_b-barrel"/>
    <property type="match status" value="1"/>
</dbReference>
<dbReference type="GO" id="GO:0015344">
    <property type="term" value="F:siderophore uptake transmembrane transporter activity"/>
    <property type="evidence" value="ECO:0007669"/>
    <property type="project" value="TreeGrafter"/>
</dbReference>
<keyword evidence="8 15" id="KW-0675">Receptor</keyword>
<dbReference type="PANTHER" id="PTHR30069">
    <property type="entry name" value="TONB-DEPENDENT OUTER MEMBRANE RECEPTOR"/>
    <property type="match status" value="1"/>
</dbReference>
<evidence type="ECO:0000256" key="5">
    <source>
        <dbReference type="ARBA" id="ARBA00022692"/>
    </source>
</evidence>
<keyword evidence="7 10" id="KW-0472">Membrane</keyword>
<keyword evidence="9 10" id="KW-0998">Cell outer membrane</keyword>
<evidence type="ECO:0000256" key="11">
    <source>
        <dbReference type="RuleBase" id="RU003357"/>
    </source>
</evidence>
<dbReference type="AlphaFoldDB" id="A0A7T3EV03"/>
<dbReference type="InterPro" id="IPR000531">
    <property type="entry name" value="Beta-barrel_TonB"/>
</dbReference>
<evidence type="ECO:0000256" key="1">
    <source>
        <dbReference type="ARBA" id="ARBA00004571"/>
    </source>
</evidence>
<keyword evidence="5 10" id="KW-0812">Transmembrane</keyword>
<dbReference type="Gene3D" id="2.40.170.20">
    <property type="entry name" value="TonB-dependent receptor, beta-barrel domain"/>
    <property type="match status" value="1"/>
</dbReference>
<evidence type="ECO:0000256" key="7">
    <source>
        <dbReference type="ARBA" id="ARBA00023136"/>
    </source>
</evidence>
<dbReference type="GO" id="GO:0044718">
    <property type="term" value="P:siderophore transmembrane transport"/>
    <property type="evidence" value="ECO:0007669"/>
    <property type="project" value="TreeGrafter"/>
</dbReference>
<evidence type="ECO:0000256" key="9">
    <source>
        <dbReference type="ARBA" id="ARBA00023237"/>
    </source>
</evidence>
<dbReference type="GeneID" id="84021023"/>
<evidence type="ECO:0000313" key="16">
    <source>
        <dbReference type="Proteomes" id="UP000594865"/>
    </source>
</evidence>
<keyword evidence="6 11" id="KW-0798">TonB box</keyword>
<evidence type="ECO:0000259" key="13">
    <source>
        <dbReference type="Pfam" id="PF00593"/>
    </source>
</evidence>
<dbReference type="PROSITE" id="PS51257">
    <property type="entry name" value="PROKAR_LIPOPROTEIN"/>
    <property type="match status" value="1"/>
</dbReference>
<sequence length="819" mass="91507">MTTPFKQNTHRLFNLNIILLSLLSASCYAEGMTSAELPQVNVNAHKDKSSRDLQAKDVLGDGDVLTAHDLKTKRAVSLGQTLEKVGGVQNAGFGPNTGLPQIRSLSGSRVYISENGMGVSNMAAISGNLPTMVNPFLADKITVLKSSAAVLYGGNAIGGAVDVDTGVIPHKLPEQDFGGKIELSGGYNTPHNEAFRFDGKTGNFAWHLDASNSQISGYRIPGSSKPDLCYDPANRLNSRLMWSCQITPVITEELNPGYYRYVHKGGRAWLNELEKKYGEHLDDSEMYKLNKPAWGNSADWIDNPLYDGSKEFRKTTVHAMRDDTPVREGRLGNSSLKNRSVSFGGSYIGERGHIGAAVSRSLYRSGIPGFSYYNIDGNGNRKLAAEPASVYSQQTRWLVDALYRPQSSWVDNVSFLTSYTDTPNTELLGSTKVNSLDSRTLQNRIELNHHFSSLFNGSIGADYKRRHTESSGLNGKRTGNYSYLPDTNSREYGIFVLENLKYRNYEASLGWRYGNVRHGLDLDSYKTARNTDSQKGLEKRSSLKYSLNSFHASTGWKPLPFWKINARYSRSQRAPEINELYAGGSHYAQLASENYSSDSVLRPETARTWEFGNEFEWNGGKLRANYYQTRFNDYIYLSDVAHDGGNHLPTKYWRAADTRIQGLEIELTQLFDLKQYGQLELRLFADRVRNHADDKDSRNADSNRLRNDGYYMPNLPVSRYGLGASWNKGAWQIGSSLTRYAAAKHTGNMAAAYKEPSLGSYALLDAYVSHTQKHSRYSTEWFLDGRNLTNRIARAQNSILKYIAPLPGRSIRAGVKISL</sequence>
<keyword evidence="16" id="KW-1185">Reference proteome</keyword>
<dbReference type="PROSITE" id="PS52016">
    <property type="entry name" value="TONB_DEPENDENT_REC_3"/>
    <property type="match status" value="1"/>
</dbReference>
<feature type="domain" description="TonB-dependent receptor plug" evidence="14">
    <location>
        <begin position="57"/>
        <end position="160"/>
    </location>
</feature>
<dbReference type="GO" id="GO:0009279">
    <property type="term" value="C:cell outer membrane"/>
    <property type="evidence" value="ECO:0007669"/>
    <property type="project" value="UniProtKB-SubCell"/>
</dbReference>
<evidence type="ECO:0000256" key="10">
    <source>
        <dbReference type="PROSITE-ProRule" id="PRU01360"/>
    </source>
</evidence>
<comment type="subcellular location">
    <subcellularLocation>
        <location evidence="1 10">Cell outer membrane</location>
        <topology evidence="1 10">Multi-pass membrane protein</topology>
    </subcellularLocation>
</comment>
<dbReference type="InterPro" id="IPR037066">
    <property type="entry name" value="Plug_dom_sf"/>
</dbReference>
<dbReference type="InterPro" id="IPR012910">
    <property type="entry name" value="Plug_dom"/>
</dbReference>
<feature type="domain" description="TonB-dependent receptor-like beta-barrel" evidence="13">
    <location>
        <begin position="371"/>
        <end position="788"/>
    </location>
</feature>
<dbReference type="Gene3D" id="2.170.130.10">
    <property type="entry name" value="TonB-dependent receptor, plug domain"/>
    <property type="match status" value="1"/>
</dbReference>
<evidence type="ECO:0000256" key="3">
    <source>
        <dbReference type="ARBA" id="ARBA00022448"/>
    </source>
</evidence>
<name>A0A7T3EV03_NEICI</name>
<evidence type="ECO:0000313" key="15">
    <source>
        <dbReference type="EMBL" id="QPT37356.1"/>
    </source>
</evidence>
<organism evidence="15 16">
    <name type="scientific">Neisseria cinerea</name>
    <dbReference type="NCBI Taxonomy" id="483"/>
    <lineage>
        <taxon>Bacteria</taxon>
        <taxon>Pseudomonadati</taxon>
        <taxon>Pseudomonadota</taxon>
        <taxon>Betaproteobacteria</taxon>
        <taxon>Neisseriales</taxon>
        <taxon>Neisseriaceae</taxon>
        <taxon>Neisseria</taxon>
    </lineage>
</organism>
<proteinExistence type="inferred from homology"/>
<dbReference type="PANTHER" id="PTHR30069:SF40">
    <property type="entry name" value="TONB-DEPENDENT RECEPTOR NMB0964-RELATED"/>
    <property type="match status" value="1"/>
</dbReference>
<keyword evidence="3 10" id="KW-0813">Transport</keyword>
<accession>A0A7T3EV03</accession>
<feature type="signal peptide" evidence="12">
    <location>
        <begin position="1"/>
        <end position="29"/>
    </location>
</feature>